<feature type="transmembrane region" description="Helical" evidence="1">
    <location>
        <begin position="27"/>
        <end position="51"/>
    </location>
</feature>
<keyword evidence="1" id="KW-0812">Transmembrane</keyword>
<dbReference type="EMBL" id="JAEKNR010000136">
    <property type="protein sequence ID" value="MBJ7598928.1"/>
    <property type="molecule type" value="Genomic_DNA"/>
</dbReference>
<gene>
    <name evidence="2" type="ORF">JF922_12705</name>
</gene>
<evidence type="ECO:0000313" key="2">
    <source>
        <dbReference type="EMBL" id="MBJ7598928.1"/>
    </source>
</evidence>
<protein>
    <submittedName>
        <fullName evidence="2">DUF2182 domain-containing protein</fullName>
    </submittedName>
</protein>
<keyword evidence="1" id="KW-0472">Membrane</keyword>
<sequence>MPAPCRLPERHYARGPRAGLLLGLRHGLFCLGCCWALMMVMFAAGVTHLAWMGVLGLVMVAEKTFPGGHRLARPIGGVLAALAVAAIAIPIPGI</sequence>
<accession>A0A934KAU1</accession>
<feature type="transmembrane region" description="Helical" evidence="1">
    <location>
        <begin position="71"/>
        <end position="91"/>
    </location>
</feature>
<organism evidence="2 3">
    <name type="scientific">Candidatus Nephthysia bennettiae</name>
    <dbReference type="NCBI Taxonomy" id="3127016"/>
    <lineage>
        <taxon>Bacteria</taxon>
        <taxon>Bacillati</taxon>
        <taxon>Candidatus Dormiibacterota</taxon>
        <taxon>Candidatus Dormibacteria</taxon>
        <taxon>Candidatus Dormibacterales</taxon>
        <taxon>Candidatus Dormibacteraceae</taxon>
        <taxon>Candidatus Nephthysia</taxon>
    </lineage>
</organism>
<reference evidence="2" key="1">
    <citation type="submission" date="2020-10" db="EMBL/GenBank/DDBJ databases">
        <title>Ca. Dormibacterota MAGs.</title>
        <authorList>
            <person name="Montgomery K."/>
        </authorList>
    </citation>
    <scope>NUCLEOTIDE SEQUENCE [LARGE SCALE GENOMIC DNA]</scope>
    <source>
        <strain evidence="2">SC8812_S17_10</strain>
    </source>
</reference>
<dbReference type="Proteomes" id="UP000612893">
    <property type="component" value="Unassembled WGS sequence"/>
</dbReference>
<name>A0A934KAU1_9BACT</name>
<dbReference type="InterPro" id="IPR018688">
    <property type="entry name" value="PpoB2-like"/>
</dbReference>
<evidence type="ECO:0000256" key="1">
    <source>
        <dbReference type="SAM" id="Phobius"/>
    </source>
</evidence>
<keyword evidence="3" id="KW-1185">Reference proteome</keyword>
<dbReference type="Pfam" id="PF09948">
    <property type="entry name" value="PpoB2"/>
    <property type="match status" value="1"/>
</dbReference>
<evidence type="ECO:0000313" key="3">
    <source>
        <dbReference type="Proteomes" id="UP000612893"/>
    </source>
</evidence>
<keyword evidence="1" id="KW-1133">Transmembrane helix</keyword>
<dbReference type="AlphaFoldDB" id="A0A934KAU1"/>
<proteinExistence type="predicted"/>
<comment type="caution">
    <text evidence="2">The sequence shown here is derived from an EMBL/GenBank/DDBJ whole genome shotgun (WGS) entry which is preliminary data.</text>
</comment>